<dbReference type="CDD" id="cd06225">
    <property type="entry name" value="HAMP"/>
    <property type="match status" value="1"/>
</dbReference>
<keyword evidence="7 16" id="KW-0812">Transmembrane</keyword>
<name>A0A2T0ZQH5_9ACTN</name>
<dbReference type="Pfam" id="PF00512">
    <property type="entry name" value="HisKA"/>
    <property type="match status" value="1"/>
</dbReference>
<dbReference type="InterPro" id="IPR036890">
    <property type="entry name" value="HATPase_C_sf"/>
</dbReference>
<evidence type="ECO:0000313" key="20">
    <source>
        <dbReference type="Proteomes" id="UP000237752"/>
    </source>
</evidence>
<comment type="subcellular location">
    <subcellularLocation>
        <location evidence="2">Cell membrane</location>
        <topology evidence="2">Multi-pass membrane protein</topology>
    </subcellularLocation>
</comment>
<evidence type="ECO:0000256" key="1">
    <source>
        <dbReference type="ARBA" id="ARBA00000085"/>
    </source>
</evidence>
<evidence type="ECO:0000313" key="19">
    <source>
        <dbReference type="EMBL" id="PRZ38590.1"/>
    </source>
</evidence>
<dbReference type="Proteomes" id="UP000237752">
    <property type="component" value="Unassembled WGS sequence"/>
</dbReference>
<dbReference type="PROSITE" id="PS50109">
    <property type="entry name" value="HIS_KIN"/>
    <property type="match status" value="1"/>
</dbReference>
<dbReference type="GO" id="GO:0005524">
    <property type="term" value="F:ATP binding"/>
    <property type="evidence" value="ECO:0007669"/>
    <property type="project" value="UniProtKB-KW"/>
</dbReference>
<dbReference type="EC" id="2.7.13.3" evidence="3"/>
<evidence type="ECO:0000256" key="4">
    <source>
        <dbReference type="ARBA" id="ARBA00022475"/>
    </source>
</evidence>
<evidence type="ECO:0000256" key="5">
    <source>
        <dbReference type="ARBA" id="ARBA00022553"/>
    </source>
</evidence>
<dbReference type="Pfam" id="PF00672">
    <property type="entry name" value="HAMP"/>
    <property type="match status" value="1"/>
</dbReference>
<keyword evidence="13 16" id="KW-0472">Membrane</keyword>
<evidence type="ECO:0000256" key="10">
    <source>
        <dbReference type="ARBA" id="ARBA00022840"/>
    </source>
</evidence>
<dbReference type="SUPFAM" id="SSF47384">
    <property type="entry name" value="Homodimeric domain of signal transducing histidine kinase"/>
    <property type="match status" value="1"/>
</dbReference>
<evidence type="ECO:0000256" key="3">
    <source>
        <dbReference type="ARBA" id="ARBA00012438"/>
    </source>
</evidence>
<dbReference type="CDD" id="cd00082">
    <property type="entry name" value="HisKA"/>
    <property type="match status" value="1"/>
</dbReference>
<reference evidence="19 20" key="1">
    <citation type="submission" date="2018-03" db="EMBL/GenBank/DDBJ databases">
        <title>Genomic Encyclopedia of Archaeal and Bacterial Type Strains, Phase II (KMG-II): from individual species to whole genera.</title>
        <authorList>
            <person name="Goeker M."/>
        </authorList>
    </citation>
    <scope>NUCLEOTIDE SEQUENCE [LARGE SCALE GENOMIC DNA]</scope>
    <source>
        <strain evidence="19 20">DSM 100065</strain>
    </source>
</reference>
<dbReference type="InterPro" id="IPR003594">
    <property type="entry name" value="HATPase_dom"/>
</dbReference>
<dbReference type="PRINTS" id="PR00344">
    <property type="entry name" value="BCTRLSENSOR"/>
</dbReference>
<evidence type="ECO:0000256" key="13">
    <source>
        <dbReference type="ARBA" id="ARBA00023136"/>
    </source>
</evidence>
<dbReference type="EMBL" id="PVUE01000020">
    <property type="protein sequence ID" value="PRZ38590.1"/>
    <property type="molecule type" value="Genomic_DNA"/>
</dbReference>
<keyword evidence="11 16" id="KW-1133">Transmembrane helix</keyword>
<keyword evidence="8" id="KW-0547">Nucleotide-binding</keyword>
<accession>A0A2T0ZQH5</accession>
<feature type="domain" description="HAMP" evidence="18">
    <location>
        <begin position="228"/>
        <end position="280"/>
    </location>
</feature>
<dbReference type="Gene3D" id="1.10.287.130">
    <property type="match status" value="1"/>
</dbReference>
<dbReference type="SMART" id="SM00388">
    <property type="entry name" value="HisKA"/>
    <property type="match status" value="1"/>
</dbReference>
<dbReference type="CDD" id="cd00075">
    <property type="entry name" value="HATPase"/>
    <property type="match status" value="1"/>
</dbReference>
<keyword evidence="6" id="KW-0808">Transferase</keyword>
<dbReference type="SMART" id="SM00304">
    <property type="entry name" value="HAMP"/>
    <property type="match status" value="1"/>
</dbReference>
<dbReference type="InterPro" id="IPR003660">
    <property type="entry name" value="HAMP_dom"/>
</dbReference>
<evidence type="ECO:0000256" key="11">
    <source>
        <dbReference type="ARBA" id="ARBA00022989"/>
    </source>
</evidence>
<dbReference type="AlphaFoldDB" id="A0A2T0ZQH5"/>
<evidence type="ECO:0000259" key="17">
    <source>
        <dbReference type="PROSITE" id="PS50109"/>
    </source>
</evidence>
<evidence type="ECO:0000259" key="18">
    <source>
        <dbReference type="PROSITE" id="PS50885"/>
    </source>
</evidence>
<dbReference type="SUPFAM" id="SSF55874">
    <property type="entry name" value="ATPase domain of HSP90 chaperone/DNA topoisomerase II/histidine kinase"/>
    <property type="match status" value="1"/>
</dbReference>
<dbReference type="NCBIfam" id="NF040691">
    <property type="entry name" value="MtrAB_MtrB"/>
    <property type="match status" value="1"/>
</dbReference>
<dbReference type="SMART" id="SM00387">
    <property type="entry name" value="HATPase_c"/>
    <property type="match status" value="1"/>
</dbReference>
<keyword evidence="10" id="KW-0067">ATP-binding</keyword>
<dbReference type="InterPro" id="IPR004358">
    <property type="entry name" value="Sig_transdc_His_kin-like_C"/>
</dbReference>
<evidence type="ECO:0000256" key="8">
    <source>
        <dbReference type="ARBA" id="ARBA00022741"/>
    </source>
</evidence>
<keyword evidence="20" id="KW-1185">Reference proteome</keyword>
<dbReference type="InterPro" id="IPR050398">
    <property type="entry name" value="HssS/ArlS-like"/>
</dbReference>
<proteinExistence type="predicted"/>
<dbReference type="GO" id="GO:0000155">
    <property type="term" value="F:phosphorelay sensor kinase activity"/>
    <property type="evidence" value="ECO:0007669"/>
    <property type="project" value="InterPro"/>
</dbReference>
<evidence type="ECO:0000256" key="16">
    <source>
        <dbReference type="SAM" id="Phobius"/>
    </source>
</evidence>
<protein>
    <recommendedName>
        <fullName evidence="14">Sensor histidine kinase MtrB</fullName>
        <ecNumber evidence="3">2.7.13.3</ecNumber>
    </recommendedName>
</protein>
<dbReference type="FunFam" id="1.10.287.130:FF:000010">
    <property type="entry name" value="Two-component sensor histidine kinase"/>
    <property type="match status" value="1"/>
</dbReference>
<feature type="region of interest" description="Disordered" evidence="15">
    <location>
        <begin position="528"/>
        <end position="553"/>
    </location>
</feature>
<evidence type="ECO:0000256" key="6">
    <source>
        <dbReference type="ARBA" id="ARBA00022679"/>
    </source>
</evidence>
<dbReference type="Gene3D" id="6.10.340.10">
    <property type="match status" value="1"/>
</dbReference>
<sequence>MPSEALYYLAVVQTKLATLGQWMLQRWRRSLQVRIVALTMVITFAVIAVVGYILITQIGAGLLAAKQRAAIEKSTSGVRYMQNQLQLVGSSSAQSVSDALSSGTSYLSQGASSAGIFEVITLVRGDKGTTPRVYSPSLHLDVLPADLQTTVQGGKQAWSIATVPYAGEKQSVLVVGSTIPSVLGDFEIYFVYPLENENQIISFVQQTVLLAGLALMLLIAGVGLLISRLVVLPVREVAQTAGELAEGNLDRRMIVKGEDDLAKLASSFNDMAASLSSQIVRLENLSQVQQRFTSDVSHELRTPLTTVRMAAELLYDYRADFPEVASRSAELLYTELDRFEALLKDLLEISRYDAGGLSLDAEHDDMASLVRRVFDAHRTLAREQGCEMHLEVPDEPIVVVMNSSRIARVLRNLIANALEHGAGDPVEVTVATNETAVAVTVRDHGVGIDETAAEHLFDRFWRADPSRVRKLGGTGLGMAISVEDIRLHDGWLQVWGRPSGGANFRITLPLASSNGVIMESPLSLVPPGESGGAFGGHPTVRRSYLRRQGEGTT</sequence>
<comment type="caution">
    <text evidence="19">The sequence shown here is derived from an EMBL/GenBank/DDBJ whole genome shotgun (WGS) entry which is preliminary data.</text>
</comment>
<dbReference type="SUPFAM" id="SSF158472">
    <property type="entry name" value="HAMP domain-like"/>
    <property type="match status" value="1"/>
</dbReference>
<feature type="transmembrane region" description="Helical" evidence="16">
    <location>
        <begin position="36"/>
        <end position="55"/>
    </location>
</feature>
<dbReference type="PROSITE" id="PS50885">
    <property type="entry name" value="HAMP"/>
    <property type="match status" value="1"/>
</dbReference>
<evidence type="ECO:0000256" key="9">
    <source>
        <dbReference type="ARBA" id="ARBA00022777"/>
    </source>
</evidence>
<evidence type="ECO:0000256" key="14">
    <source>
        <dbReference type="ARBA" id="ARBA00035305"/>
    </source>
</evidence>
<evidence type="ECO:0000256" key="15">
    <source>
        <dbReference type="SAM" id="MobiDB-lite"/>
    </source>
</evidence>
<dbReference type="PANTHER" id="PTHR45528">
    <property type="entry name" value="SENSOR HISTIDINE KINASE CPXA"/>
    <property type="match status" value="1"/>
</dbReference>
<dbReference type="Gene3D" id="3.30.565.10">
    <property type="entry name" value="Histidine kinase-like ATPase, C-terminal domain"/>
    <property type="match status" value="1"/>
</dbReference>
<dbReference type="PANTHER" id="PTHR45528:SF1">
    <property type="entry name" value="SENSOR HISTIDINE KINASE CPXA"/>
    <property type="match status" value="1"/>
</dbReference>
<dbReference type="InterPro" id="IPR003661">
    <property type="entry name" value="HisK_dim/P_dom"/>
</dbReference>
<evidence type="ECO:0000256" key="2">
    <source>
        <dbReference type="ARBA" id="ARBA00004651"/>
    </source>
</evidence>
<organism evidence="19 20">
    <name type="scientific">Antricoccus suffuscus</name>
    <dbReference type="NCBI Taxonomy" id="1629062"/>
    <lineage>
        <taxon>Bacteria</taxon>
        <taxon>Bacillati</taxon>
        <taxon>Actinomycetota</taxon>
        <taxon>Actinomycetes</taxon>
        <taxon>Geodermatophilales</taxon>
        <taxon>Antricoccaceae</taxon>
        <taxon>Antricoccus</taxon>
    </lineage>
</organism>
<keyword evidence="4" id="KW-1003">Cell membrane</keyword>
<evidence type="ECO:0000256" key="7">
    <source>
        <dbReference type="ARBA" id="ARBA00022692"/>
    </source>
</evidence>
<feature type="transmembrane region" description="Helical" evidence="16">
    <location>
        <begin position="208"/>
        <end position="231"/>
    </location>
</feature>
<dbReference type="Pfam" id="PF02518">
    <property type="entry name" value="HATPase_c"/>
    <property type="match status" value="1"/>
</dbReference>
<comment type="catalytic activity">
    <reaction evidence="1">
        <text>ATP + protein L-histidine = ADP + protein N-phospho-L-histidine.</text>
        <dbReference type="EC" id="2.7.13.3"/>
    </reaction>
</comment>
<gene>
    <name evidence="19" type="ORF">CLV47_12057</name>
</gene>
<dbReference type="InterPro" id="IPR036097">
    <property type="entry name" value="HisK_dim/P_sf"/>
</dbReference>
<dbReference type="GO" id="GO:0005886">
    <property type="term" value="C:plasma membrane"/>
    <property type="evidence" value="ECO:0007669"/>
    <property type="project" value="UniProtKB-SubCell"/>
</dbReference>
<keyword evidence="12" id="KW-0902">Two-component regulatory system</keyword>
<keyword evidence="5" id="KW-0597">Phosphoprotein</keyword>
<evidence type="ECO:0000256" key="12">
    <source>
        <dbReference type="ARBA" id="ARBA00023012"/>
    </source>
</evidence>
<dbReference type="FunFam" id="3.30.565.10:FF:000013">
    <property type="entry name" value="Two-component sensor histidine kinase"/>
    <property type="match status" value="1"/>
</dbReference>
<feature type="domain" description="Histidine kinase" evidence="17">
    <location>
        <begin position="295"/>
        <end position="512"/>
    </location>
</feature>
<keyword evidence="9 19" id="KW-0418">Kinase</keyword>
<dbReference type="InterPro" id="IPR005467">
    <property type="entry name" value="His_kinase_dom"/>
</dbReference>
<dbReference type="InterPro" id="IPR047669">
    <property type="entry name" value="MtrAB_MtrB"/>
</dbReference>